<evidence type="ECO:0000259" key="11">
    <source>
        <dbReference type="PROSITE" id="PS50016"/>
    </source>
</evidence>
<feature type="region of interest" description="Disordered" evidence="10">
    <location>
        <begin position="1"/>
        <end position="134"/>
    </location>
</feature>
<keyword evidence="6" id="KW-0805">Transcription regulation</keyword>
<feature type="non-terminal residue" evidence="12">
    <location>
        <position position="309"/>
    </location>
</feature>
<evidence type="ECO:0000256" key="3">
    <source>
        <dbReference type="ARBA" id="ARBA00022737"/>
    </source>
</evidence>
<dbReference type="PROSITE" id="PS50016">
    <property type="entry name" value="ZF_PHD_2"/>
    <property type="match status" value="2"/>
</dbReference>
<protein>
    <recommendedName>
        <fullName evidence="11">PHD-type domain-containing protein</fullName>
    </recommendedName>
</protein>
<keyword evidence="2" id="KW-0479">Metal-binding</keyword>
<dbReference type="InterPro" id="IPR011011">
    <property type="entry name" value="Znf_FYVE_PHD"/>
</dbReference>
<feature type="compositionally biased region" description="Low complexity" evidence="10">
    <location>
        <begin position="90"/>
        <end position="106"/>
    </location>
</feature>
<evidence type="ECO:0000256" key="2">
    <source>
        <dbReference type="ARBA" id="ARBA00022723"/>
    </source>
</evidence>
<dbReference type="FunFam" id="3.30.40.10:FF:000005">
    <property type="entry name" value="zinc finger protein isoform X1"/>
    <property type="match status" value="1"/>
</dbReference>
<dbReference type="GO" id="GO:0008270">
    <property type="term" value="F:zinc ion binding"/>
    <property type="evidence" value="ECO:0007669"/>
    <property type="project" value="UniProtKB-KW"/>
</dbReference>
<comment type="subcellular location">
    <subcellularLocation>
        <location evidence="1">Nucleus</location>
    </subcellularLocation>
</comment>
<evidence type="ECO:0000256" key="6">
    <source>
        <dbReference type="ARBA" id="ARBA00023015"/>
    </source>
</evidence>
<evidence type="ECO:0000256" key="1">
    <source>
        <dbReference type="ARBA" id="ARBA00004123"/>
    </source>
</evidence>
<evidence type="ECO:0000256" key="4">
    <source>
        <dbReference type="ARBA" id="ARBA00022771"/>
    </source>
</evidence>
<dbReference type="Pfam" id="PF00628">
    <property type="entry name" value="PHD"/>
    <property type="match status" value="1"/>
</dbReference>
<dbReference type="Proteomes" id="UP000311382">
    <property type="component" value="Unassembled WGS sequence"/>
</dbReference>
<dbReference type="GO" id="GO:0005634">
    <property type="term" value="C:nucleus"/>
    <property type="evidence" value="ECO:0007669"/>
    <property type="project" value="UniProtKB-SubCell"/>
</dbReference>
<evidence type="ECO:0000256" key="7">
    <source>
        <dbReference type="ARBA" id="ARBA00023163"/>
    </source>
</evidence>
<feature type="region of interest" description="Disordered" evidence="10">
    <location>
        <begin position="268"/>
        <end position="309"/>
    </location>
</feature>
<dbReference type="SUPFAM" id="SSF57903">
    <property type="entry name" value="FYVE/PHD zinc finger"/>
    <property type="match status" value="2"/>
</dbReference>
<name>A0A5C5FY19_9BASI</name>
<feature type="domain" description="PHD-type" evidence="11">
    <location>
        <begin position="147"/>
        <end position="207"/>
    </location>
</feature>
<dbReference type="EMBL" id="SOZI01000037">
    <property type="protein sequence ID" value="TNY21750.1"/>
    <property type="molecule type" value="Genomic_DNA"/>
</dbReference>
<keyword evidence="4 9" id="KW-0863">Zinc-finger</keyword>
<evidence type="ECO:0000256" key="5">
    <source>
        <dbReference type="ARBA" id="ARBA00022833"/>
    </source>
</evidence>
<dbReference type="OrthoDB" id="787137at2759"/>
<keyword evidence="3" id="KW-0677">Repeat</keyword>
<keyword evidence="7" id="KW-0804">Transcription</keyword>
<accession>A0A5C5FY19</accession>
<keyword evidence="8" id="KW-0539">Nucleus</keyword>
<keyword evidence="13" id="KW-1185">Reference proteome</keyword>
<dbReference type="InterPro" id="IPR013083">
    <property type="entry name" value="Znf_RING/FYVE/PHD"/>
</dbReference>
<gene>
    <name evidence="12" type="ORF">DMC30DRAFT_375282</name>
</gene>
<evidence type="ECO:0000256" key="8">
    <source>
        <dbReference type="ARBA" id="ARBA00023242"/>
    </source>
</evidence>
<sequence>MAAPTAAARASLATNAAPEFAIEQPHDHVPFDPAASSTSGPGPAPPPPEDAAQPARAETRHEGAQEGAQPVASTSSAPDDRPATPPPPAAAGGSTGAHATAHASPSVSGLGVTTLTPSSRANPKSSSTPRRVGPGGVAFLPAFSPADTACAFCGGDCSVNKHGRGEDLVSCYECGSSGHPTCLEWDDWGMVKRVKGYAWLCQECKRCEVCDEKGDDDDILFCDSCDRGWHRQCLTPPLASIPRGKWTCPTCVAQSEFAALGTVLPPEHGKRARRQAKPVGLVSTPGKGQEGEGWRKRRGGSAGAGARAR</sequence>
<dbReference type="PANTHER" id="PTHR45888">
    <property type="entry name" value="HL01030P-RELATED"/>
    <property type="match status" value="1"/>
</dbReference>
<feature type="domain" description="PHD-type" evidence="11">
    <location>
        <begin position="204"/>
        <end position="254"/>
    </location>
</feature>
<dbReference type="Gene3D" id="3.30.40.10">
    <property type="entry name" value="Zinc/RING finger domain, C3HC4 (zinc finger)"/>
    <property type="match status" value="1"/>
</dbReference>
<organism evidence="12 13">
    <name type="scientific">Rhodotorula diobovata</name>
    <dbReference type="NCBI Taxonomy" id="5288"/>
    <lineage>
        <taxon>Eukaryota</taxon>
        <taxon>Fungi</taxon>
        <taxon>Dikarya</taxon>
        <taxon>Basidiomycota</taxon>
        <taxon>Pucciniomycotina</taxon>
        <taxon>Microbotryomycetes</taxon>
        <taxon>Sporidiobolales</taxon>
        <taxon>Sporidiobolaceae</taxon>
        <taxon>Rhodotorula</taxon>
    </lineage>
</organism>
<evidence type="ECO:0000256" key="10">
    <source>
        <dbReference type="SAM" id="MobiDB-lite"/>
    </source>
</evidence>
<dbReference type="PANTHER" id="PTHR45888:SF4">
    <property type="entry name" value="PHD FINGER PROTEIN 10"/>
    <property type="match status" value="1"/>
</dbReference>
<dbReference type="InterPro" id="IPR001965">
    <property type="entry name" value="Znf_PHD"/>
</dbReference>
<dbReference type="AlphaFoldDB" id="A0A5C5FY19"/>
<evidence type="ECO:0000313" key="12">
    <source>
        <dbReference type="EMBL" id="TNY21750.1"/>
    </source>
</evidence>
<evidence type="ECO:0000313" key="13">
    <source>
        <dbReference type="Proteomes" id="UP000311382"/>
    </source>
</evidence>
<reference evidence="12 13" key="1">
    <citation type="submission" date="2019-03" db="EMBL/GenBank/DDBJ databases">
        <title>Rhodosporidium diobovatum UCD-FST 08-225 genome sequencing, assembly, and annotation.</title>
        <authorList>
            <person name="Fakankun I.U."/>
            <person name="Fristensky B."/>
            <person name="Levin D.B."/>
        </authorList>
    </citation>
    <scope>NUCLEOTIDE SEQUENCE [LARGE SCALE GENOMIC DNA]</scope>
    <source>
        <strain evidence="12 13">UCD-FST 08-225</strain>
    </source>
</reference>
<dbReference type="CDD" id="cd15526">
    <property type="entry name" value="PHD1_MOZ_d4"/>
    <property type="match status" value="1"/>
</dbReference>
<feature type="compositionally biased region" description="Polar residues" evidence="10">
    <location>
        <begin position="111"/>
        <end position="129"/>
    </location>
</feature>
<dbReference type="InterPro" id="IPR019787">
    <property type="entry name" value="Znf_PHD-finger"/>
</dbReference>
<proteinExistence type="predicted"/>
<evidence type="ECO:0000256" key="9">
    <source>
        <dbReference type="PROSITE-ProRule" id="PRU00146"/>
    </source>
</evidence>
<keyword evidence="5" id="KW-0862">Zinc</keyword>
<feature type="compositionally biased region" description="Low complexity" evidence="10">
    <location>
        <begin position="1"/>
        <end position="17"/>
    </location>
</feature>
<comment type="caution">
    <text evidence="12">The sequence shown here is derived from an EMBL/GenBank/DDBJ whole genome shotgun (WGS) entry which is preliminary data.</text>
</comment>
<dbReference type="SMART" id="SM00249">
    <property type="entry name" value="PHD"/>
    <property type="match status" value="2"/>
</dbReference>
<dbReference type="STRING" id="5288.A0A5C5FY19"/>